<keyword evidence="2" id="KW-0812">Transmembrane</keyword>
<evidence type="ECO:0000313" key="5">
    <source>
        <dbReference type="Proteomes" id="UP000824890"/>
    </source>
</evidence>
<feature type="region of interest" description="Disordered" evidence="1">
    <location>
        <begin position="363"/>
        <end position="388"/>
    </location>
</feature>
<gene>
    <name evidence="4" type="ORF">HID58_005873</name>
</gene>
<dbReference type="InterPro" id="IPR001932">
    <property type="entry name" value="PPM-type_phosphatase-like_dom"/>
</dbReference>
<dbReference type="Proteomes" id="UP000824890">
    <property type="component" value="Unassembled WGS sequence"/>
</dbReference>
<feature type="compositionally biased region" description="Polar residues" evidence="1">
    <location>
        <begin position="479"/>
        <end position="492"/>
    </location>
</feature>
<evidence type="ECO:0000256" key="2">
    <source>
        <dbReference type="SAM" id="Phobius"/>
    </source>
</evidence>
<feature type="compositionally biased region" description="Acidic residues" evidence="1">
    <location>
        <begin position="212"/>
        <end position="225"/>
    </location>
</feature>
<comment type="caution">
    <text evidence="4">The sequence shown here is derived from an EMBL/GenBank/DDBJ whole genome shotgun (WGS) entry which is preliminary data.</text>
</comment>
<accession>A0ABQ8E9T9</accession>
<evidence type="ECO:0000313" key="4">
    <source>
        <dbReference type="EMBL" id="KAH0938412.1"/>
    </source>
</evidence>
<keyword evidence="5" id="KW-1185">Reference proteome</keyword>
<evidence type="ECO:0000259" key="3">
    <source>
        <dbReference type="Pfam" id="PF00481"/>
    </source>
</evidence>
<dbReference type="Gene3D" id="3.60.40.10">
    <property type="entry name" value="PPM-type phosphatase domain"/>
    <property type="match status" value="1"/>
</dbReference>
<keyword evidence="2" id="KW-0472">Membrane</keyword>
<feature type="region of interest" description="Disordered" evidence="1">
    <location>
        <begin position="432"/>
        <end position="517"/>
    </location>
</feature>
<dbReference type="Pfam" id="PF00481">
    <property type="entry name" value="PP2C"/>
    <property type="match status" value="1"/>
</dbReference>
<evidence type="ECO:0000256" key="1">
    <source>
        <dbReference type="SAM" id="MobiDB-lite"/>
    </source>
</evidence>
<keyword evidence="2" id="KW-1133">Transmembrane helix</keyword>
<feature type="domain" description="PPM-type phosphatase" evidence="3">
    <location>
        <begin position="173"/>
        <end position="199"/>
    </location>
</feature>
<dbReference type="InterPro" id="IPR036457">
    <property type="entry name" value="PPM-type-like_dom_sf"/>
</dbReference>
<protein>
    <recommendedName>
        <fullName evidence="3">PPM-type phosphatase domain-containing protein</fullName>
    </recommendedName>
</protein>
<feature type="compositionally biased region" description="Polar residues" evidence="1">
    <location>
        <begin position="439"/>
        <end position="464"/>
    </location>
</feature>
<feature type="compositionally biased region" description="Pro residues" evidence="1">
    <location>
        <begin position="364"/>
        <end position="383"/>
    </location>
</feature>
<feature type="compositionally biased region" description="Low complexity" evidence="1">
    <location>
        <begin position="493"/>
        <end position="503"/>
    </location>
</feature>
<feature type="region of interest" description="Disordered" evidence="1">
    <location>
        <begin position="535"/>
        <end position="614"/>
    </location>
</feature>
<feature type="compositionally biased region" description="Basic and acidic residues" evidence="1">
    <location>
        <begin position="285"/>
        <end position="298"/>
    </location>
</feature>
<proteinExistence type="predicted"/>
<feature type="compositionally biased region" description="Low complexity" evidence="1">
    <location>
        <begin position="567"/>
        <end position="591"/>
    </location>
</feature>
<organism evidence="4 5">
    <name type="scientific">Brassica napus</name>
    <name type="common">Rape</name>
    <dbReference type="NCBI Taxonomy" id="3708"/>
    <lineage>
        <taxon>Eukaryota</taxon>
        <taxon>Viridiplantae</taxon>
        <taxon>Streptophyta</taxon>
        <taxon>Embryophyta</taxon>
        <taxon>Tracheophyta</taxon>
        <taxon>Spermatophyta</taxon>
        <taxon>Magnoliopsida</taxon>
        <taxon>eudicotyledons</taxon>
        <taxon>Gunneridae</taxon>
        <taxon>Pentapetalae</taxon>
        <taxon>rosids</taxon>
        <taxon>malvids</taxon>
        <taxon>Brassicales</taxon>
        <taxon>Brassicaceae</taxon>
        <taxon>Brassiceae</taxon>
        <taxon>Brassica</taxon>
    </lineage>
</organism>
<name>A0ABQ8E9T9_BRANA</name>
<feature type="region of interest" description="Disordered" evidence="1">
    <location>
        <begin position="207"/>
        <end position="311"/>
    </location>
</feature>
<feature type="transmembrane region" description="Helical" evidence="2">
    <location>
        <begin position="322"/>
        <end position="343"/>
    </location>
</feature>
<dbReference type="EMBL" id="JAGKQM010000002">
    <property type="protein sequence ID" value="KAH0938412.1"/>
    <property type="molecule type" value="Genomic_DNA"/>
</dbReference>
<dbReference type="SUPFAM" id="SSF81606">
    <property type="entry name" value="PP2C-like"/>
    <property type="match status" value="1"/>
</dbReference>
<sequence length="694" mass="73995">MEEKKSCTNLSSYSEPCSPRKWRCIVFAEETILKCSIFHVLINKTTIVRTCTEEDHHVRVSHATQNLNLLLELFQAFLALDTTKTAQVSGAVLIDNSIGDVTISKHNLLGYNLTSHCMRASYAFRLNVEKDTMRRIDKNVLNSPFQGVLAVLISEAICELRPGSEVHAEVKRIVASDGLWDIMSNQEVCEIARKLVGVHAKKFLKAKAEISSSEDESSSSDDEDSVEKPVASAKPVAKFSSSSESENDSEDEKETLATSSDSSDDEESDQGEKPEQKMEGTSADSTEKSDEKEREDRFGFAPGRFRGGPLGFRGRGRGRWPFGGPFVVVVVVLGTVAAVKLLVFRANPNLSFPAASMAGESYLRPPPHPPSSPPPHVPDPASFPPLSTSLGSHSFAPIPFSSHHSPWNLPMVKSPVIGPSVLVSSSTTTPSLVTAEGEATTTPVSTEQAVTTSSNLSKDLQSSAAPAMNVSGPLLTSDPILQSQPLQNPTDASSSSPSGCSHSEPIAPSSSPPQEDSMAWEPSIIAHGAQTSPILSLETPANPPASRESSPEVSVVGLLQPSDSVGTSSTPTPFSFSSSPPSLPFTTPHSSCLPPVTDDGILLTPPSSPPPSPSTVVFAKNFTKDTPLLPEAITHLLALPAVHHPRPINPKNFKKPLSPSHPPPSKYLLSINPFACLATPPAEPPSPSDDLLCC</sequence>
<reference evidence="4 5" key="1">
    <citation type="submission" date="2021-05" db="EMBL/GenBank/DDBJ databases">
        <title>Genome Assembly of Synthetic Allotetraploid Brassica napus Reveals Homoeologous Exchanges between Subgenomes.</title>
        <authorList>
            <person name="Davis J.T."/>
        </authorList>
    </citation>
    <scope>NUCLEOTIDE SEQUENCE [LARGE SCALE GENOMIC DNA]</scope>
    <source>
        <strain evidence="5">cv. Da-Ae</strain>
        <tissue evidence="4">Seedling</tissue>
    </source>
</reference>